<comment type="caution">
    <text evidence="2">The sequence shown here is derived from an EMBL/GenBank/DDBJ whole genome shotgun (WGS) entry which is preliminary data.</text>
</comment>
<accession>A0ABS4FW57</accession>
<dbReference type="EMBL" id="JAGGKG010000018">
    <property type="protein sequence ID" value="MBP1906792.1"/>
    <property type="molecule type" value="Genomic_DNA"/>
</dbReference>
<keyword evidence="3" id="KW-1185">Reference proteome</keyword>
<name>A0ABS4FW57_9BACL</name>
<feature type="transmembrane region" description="Helical" evidence="1">
    <location>
        <begin position="76"/>
        <end position="94"/>
    </location>
</feature>
<organism evidence="2 3">
    <name type="scientific">Paenibacillus turicensis</name>
    <dbReference type="NCBI Taxonomy" id="160487"/>
    <lineage>
        <taxon>Bacteria</taxon>
        <taxon>Bacillati</taxon>
        <taxon>Bacillota</taxon>
        <taxon>Bacilli</taxon>
        <taxon>Bacillales</taxon>
        <taxon>Paenibacillaceae</taxon>
        <taxon>Paenibacillus</taxon>
    </lineage>
</organism>
<evidence type="ECO:0000256" key="1">
    <source>
        <dbReference type="SAM" id="Phobius"/>
    </source>
</evidence>
<proteinExistence type="predicted"/>
<feature type="transmembrane region" description="Helical" evidence="1">
    <location>
        <begin position="5"/>
        <end position="26"/>
    </location>
</feature>
<gene>
    <name evidence="2" type="ORF">J2Z32_003456</name>
</gene>
<evidence type="ECO:0000313" key="2">
    <source>
        <dbReference type="EMBL" id="MBP1906792.1"/>
    </source>
</evidence>
<reference evidence="2 3" key="1">
    <citation type="submission" date="2021-03" db="EMBL/GenBank/DDBJ databases">
        <title>Genomic Encyclopedia of Type Strains, Phase IV (KMG-IV): sequencing the most valuable type-strain genomes for metagenomic binning, comparative biology and taxonomic classification.</title>
        <authorList>
            <person name="Goeker M."/>
        </authorList>
    </citation>
    <scope>NUCLEOTIDE SEQUENCE [LARGE SCALE GENOMIC DNA]</scope>
    <source>
        <strain evidence="2 3">DSM 14349</strain>
    </source>
</reference>
<protein>
    <submittedName>
        <fullName evidence="2">Uncharacterized protein</fullName>
    </submittedName>
</protein>
<dbReference type="Proteomes" id="UP001519272">
    <property type="component" value="Unassembled WGS sequence"/>
</dbReference>
<sequence length="106" mass="12058">MRQRIINISFIVVCVCFGAITLALTLDWATKYYLYLSQRDALYSLIKSGVSDIETYKRTVSYLQGTATRQINNIKGVGIVFGLVLASFCLYRKLERIDKHGKSKLN</sequence>
<keyword evidence="1" id="KW-0472">Membrane</keyword>
<keyword evidence="1" id="KW-0812">Transmembrane</keyword>
<evidence type="ECO:0000313" key="3">
    <source>
        <dbReference type="Proteomes" id="UP001519272"/>
    </source>
</evidence>
<keyword evidence="1" id="KW-1133">Transmembrane helix</keyword>